<protein>
    <recommendedName>
        <fullName evidence="7">ATP synthase subunit delta</fullName>
    </recommendedName>
    <alternativeName>
        <fullName evidence="7">ATP synthase F(1) sector subunit delta</fullName>
    </alternativeName>
    <alternativeName>
        <fullName evidence="7">F-type ATPase subunit delta</fullName>
        <shortName evidence="7">F-ATPase subunit delta</shortName>
    </alternativeName>
</protein>
<dbReference type="RefSeq" id="WP_185624338.1">
    <property type="nucleotide sequence ID" value="NZ_JABGBW010000004.1"/>
</dbReference>
<reference evidence="8 9" key="1">
    <citation type="submission" date="2020-05" db="EMBL/GenBank/DDBJ databases">
        <title>Draft genome of xy-202 and genomic insight in genome of the genus Peptostreptococcus.</title>
        <authorList>
            <person name="Zhang Z."/>
        </authorList>
    </citation>
    <scope>NUCLEOTIDE SEQUENCE [LARGE SCALE GENOMIC DNA]</scope>
    <source>
        <strain evidence="8 9">DSM 27025</strain>
    </source>
</reference>
<keyword evidence="5 7" id="KW-0472">Membrane</keyword>
<name>A0ABR6TMY2_9FIRM</name>
<dbReference type="Proteomes" id="UP000713904">
    <property type="component" value="Unassembled WGS sequence"/>
</dbReference>
<dbReference type="Gene3D" id="1.10.520.20">
    <property type="entry name" value="N-terminal domain of the delta subunit of the F1F0-ATP synthase"/>
    <property type="match status" value="1"/>
</dbReference>
<evidence type="ECO:0000256" key="5">
    <source>
        <dbReference type="ARBA" id="ARBA00023136"/>
    </source>
</evidence>
<dbReference type="NCBIfam" id="TIGR01145">
    <property type="entry name" value="ATP_synt_delta"/>
    <property type="match status" value="1"/>
</dbReference>
<dbReference type="InterPro" id="IPR000711">
    <property type="entry name" value="ATPase_OSCP/dsu"/>
</dbReference>
<evidence type="ECO:0000256" key="4">
    <source>
        <dbReference type="ARBA" id="ARBA00023065"/>
    </source>
</evidence>
<dbReference type="SUPFAM" id="SSF160527">
    <property type="entry name" value="V-type ATPase subunit E-like"/>
    <property type="match status" value="1"/>
</dbReference>
<comment type="subcellular location">
    <subcellularLocation>
        <location evidence="7">Cell membrane</location>
        <topology evidence="7">Peripheral membrane protein</topology>
    </subcellularLocation>
    <subcellularLocation>
        <location evidence="1">Membrane</location>
    </subcellularLocation>
</comment>
<gene>
    <name evidence="7" type="primary">atpH</name>
    <name evidence="8" type="ORF">HLB29_06395</name>
</gene>
<comment type="function">
    <text evidence="7">This protein is part of the stalk that links CF(0) to CF(1). It either transmits conformational changes from CF(0) to CF(1) or is implicated in proton conduction.</text>
</comment>
<keyword evidence="3 7" id="KW-0375">Hydrogen ion transport</keyword>
<keyword evidence="9" id="KW-1185">Reference proteome</keyword>
<comment type="caution">
    <text evidence="8">The sequence shown here is derived from an EMBL/GenBank/DDBJ whole genome shotgun (WGS) entry which is preliminary data.</text>
</comment>
<comment type="similarity">
    <text evidence="7">Belongs to the ATPase delta chain family.</text>
</comment>
<accession>A0ABR6TMY2</accession>
<dbReference type="PRINTS" id="PR00125">
    <property type="entry name" value="ATPASEDELTA"/>
</dbReference>
<sequence>MISQVASRYAEALFQLAEEENKTSEVYSEIFEMNDLIKNNVDLYDVLRSPFISRDEKKNVADRIFTDSVSINSRNFLMVLIDNNRTTELDSIVLSFKNMLNDKNNVSEGKVITAIALTEEQLSELESNLSAKYNRSIKLVNEISEDIIGGVLVKIGNEEIDGTLKTRLDSLKEVLSQVIS</sequence>
<evidence type="ECO:0000256" key="6">
    <source>
        <dbReference type="ARBA" id="ARBA00023310"/>
    </source>
</evidence>
<dbReference type="HAMAP" id="MF_01416">
    <property type="entry name" value="ATP_synth_delta_bact"/>
    <property type="match status" value="1"/>
</dbReference>
<keyword evidence="2 7" id="KW-0813">Transport</keyword>
<evidence type="ECO:0000256" key="2">
    <source>
        <dbReference type="ARBA" id="ARBA00022448"/>
    </source>
</evidence>
<dbReference type="SUPFAM" id="SSF47928">
    <property type="entry name" value="N-terminal domain of the delta subunit of the F1F0-ATP synthase"/>
    <property type="match status" value="1"/>
</dbReference>
<organism evidence="8 9">
    <name type="scientific">Peptostreptococcus canis</name>
    <dbReference type="NCBI Taxonomy" id="1159213"/>
    <lineage>
        <taxon>Bacteria</taxon>
        <taxon>Bacillati</taxon>
        <taxon>Bacillota</taxon>
        <taxon>Clostridia</taxon>
        <taxon>Peptostreptococcales</taxon>
        <taxon>Peptostreptococcaceae</taxon>
        <taxon>Peptostreptococcus</taxon>
    </lineage>
</organism>
<keyword evidence="6 7" id="KW-0066">ATP synthesis</keyword>
<dbReference type="Pfam" id="PF00213">
    <property type="entry name" value="OSCP"/>
    <property type="match status" value="1"/>
</dbReference>
<proteinExistence type="inferred from homology"/>
<evidence type="ECO:0000256" key="7">
    <source>
        <dbReference type="HAMAP-Rule" id="MF_01416"/>
    </source>
</evidence>
<keyword evidence="7" id="KW-0139">CF(1)</keyword>
<keyword evidence="7" id="KW-1003">Cell membrane</keyword>
<evidence type="ECO:0000313" key="9">
    <source>
        <dbReference type="Proteomes" id="UP000713904"/>
    </source>
</evidence>
<dbReference type="NCBIfam" id="NF004403">
    <property type="entry name" value="PRK05758.2-4"/>
    <property type="match status" value="1"/>
</dbReference>
<comment type="function">
    <text evidence="7">F(1)F(0) ATP synthase produces ATP from ADP in the presence of a proton or sodium gradient. F-type ATPases consist of two structural domains, F(1) containing the extramembraneous catalytic core and F(0) containing the membrane proton channel, linked together by a central stalk and a peripheral stalk. During catalysis, ATP synthesis in the catalytic domain of F(1) is coupled via a rotary mechanism of the central stalk subunits to proton translocation.</text>
</comment>
<dbReference type="EMBL" id="JABGBW010000004">
    <property type="protein sequence ID" value="MBC2576311.1"/>
    <property type="molecule type" value="Genomic_DNA"/>
</dbReference>
<dbReference type="PANTHER" id="PTHR11910">
    <property type="entry name" value="ATP SYNTHASE DELTA CHAIN"/>
    <property type="match status" value="1"/>
</dbReference>
<evidence type="ECO:0000313" key="8">
    <source>
        <dbReference type="EMBL" id="MBC2576311.1"/>
    </source>
</evidence>
<dbReference type="InterPro" id="IPR026015">
    <property type="entry name" value="ATP_synth_OSCP/delta_N_sf"/>
</dbReference>
<evidence type="ECO:0000256" key="1">
    <source>
        <dbReference type="ARBA" id="ARBA00004370"/>
    </source>
</evidence>
<evidence type="ECO:0000256" key="3">
    <source>
        <dbReference type="ARBA" id="ARBA00022781"/>
    </source>
</evidence>
<keyword evidence="4 7" id="KW-0406">Ion transport</keyword>